<dbReference type="Pfam" id="PF14246">
    <property type="entry name" value="TetR_C_7"/>
    <property type="match status" value="1"/>
</dbReference>
<evidence type="ECO:0000256" key="1">
    <source>
        <dbReference type="ARBA" id="ARBA00023015"/>
    </source>
</evidence>
<dbReference type="Proteomes" id="UP000530234">
    <property type="component" value="Unassembled WGS sequence"/>
</dbReference>
<organism evidence="7 8">
    <name type="scientific">Streptomyces calidiresistens</name>
    <dbReference type="NCBI Taxonomy" id="1485586"/>
    <lineage>
        <taxon>Bacteria</taxon>
        <taxon>Bacillati</taxon>
        <taxon>Actinomycetota</taxon>
        <taxon>Actinomycetes</taxon>
        <taxon>Kitasatosporales</taxon>
        <taxon>Streptomycetaceae</taxon>
        <taxon>Streptomyces</taxon>
    </lineage>
</organism>
<dbReference type="InterPro" id="IPR009057">
    <property type="entry name" value="Homeodomain-like_sf"/>
</dbReference>
<protein>
    <submittedName>
        <fullName evidence="7">TetR family transcriptional regulator</fullName>
    </submittedName>
</protein>
<evidence type="ECO:0000256" key="2">
    <source>
        <dbReference type="ARBA" id="ARBA00023125"/>
    </source>
</evidence>
<dbReference type="EMBL" id="VKHS01000263">
    <property type="protein sequence ID" value="MBB0230335.1"/>
    <property type="molecule type" value="Genomic_DNA"/>
</dbReference>
<dbReference type="PANTHER" id="PTHR30055">
    <property type="entry name" value="HTH-TYPE TRANSCRIPTIONAL REGULATOR RUTR"/>
    <property type="match status" value="1"/>
</dbReference>
<dbReference type="Pfam" id="PF00440">
    <property type="entry name" value="TetR_N"/>
    <property type="match status" value="1"/>
</dbReference>
<dbReference type="GO" id="GO:0045892">
    <property type="term" value="P:negative regulation of DNA-templated transcription"/>
    <property type="evidence" value="ECO:0007669"/>
    <property type="project" value="UniProtKB-ARBA"/>
</dbReference>
<dbReference type="InterPro" id="IPR001647">
    <property type="entry name" value="HTH_TetR"/>
</dbReference>
<accession>A0A7W3T3M3</accession>
<dbReference type="Gene3D" id="1.10.357.10">
    <property type="entry name" value="Tetracycline Repressor, domain 2"/>
    <property type="match status" value="1"/>
</dbReference>
<feature type="region of interest" description="Disordered" evidence="5">
    <location>
        <begin position="1"/>
        <end position="78"/>
    </location>
</feature>
<dbReference type="GO" id="GO:0003700">
    <property type="term" value="F:DNA-binding transcription factor activity"/>
    <property type="evidence" value="ECO:0007669"/>
    <property type="project" value="TreeGrafter"/>
</dbReference>
<evidence type="ECO:0000256" key="3">
    <source>
        <dbReference type="ARBA" id="ARBA00023163"/>
    </source>
</evidence>
<evidence type="ECO:0000313" key="8">
    <source>
        <dbReference type="Proteomes" id="UP000530234"/>
    </source>
</evidence>
<reference evidence="8" key="1">
    <citation type="submission" date="2019-10" db="EMBL/GenBank/DDBJ databases">
        <title>Streptomyces sp. nov., a novel actinobacterium isolated from alkaline environment.</title>
        <authorList>
            <person name="Golinska P."/>
        </authorList>
    </citation>
    <scope>NUCLEOTIDE SEQUENCE [LARGE SCALE GENOMIC DNA]</scope>
    <source>
        <strain evidence="8">DSM 42108</strain>
    </source>
</reference>
<keyword evidence="2 4" id="KW-0238">DNA-binding</keyword>
<dbReference type="PROSITE" id="PS50977">
    <property type="entry name" value="HTH_TETR_2"/>
    <property type="match status" value="1"/>
</dbReference>
<name>A0A7W3T3M3_9ACTN</name>
<sequence>MVAPIASRDEGDGKRRDRAGSHRPPEGGGKDPDGIPRRLGHGRAEGVARGVRDGVHDRRVGQADRDIGLRARGRRRAIDHPRPARPVRWEKRNPCGHTTPYRVAGTPGSVGCSGGEKVTNTPSTRAVREGLAHKREAILAAARELFVRHGVRGTSMDAVAAEAAVSKRTVYDYYGDKRGLLLGVVEEAGESLLASLRSAIAEHLSDAAPIDDTADLEQALTDFALRRAASMTDSSEYAATVKLISENEELLPELENHPLDDAHADALAERMAHFAKRGLLDAENPRLAADHFNALTMLLAYNERQNLRADPTRVHTIMVDGVHAFMRAYGVRG</sequence>
<dbReference type="AlphaFoldDB" id="A0A7W3T3M3"/>
<dbReference type="SUPFAM" id="SSF46689">
    <property type="entry name" value="Homeodomain-like"/>
    <property type="match status" value="1"/>
</dbReference>
<feature type="compositionally biased region" description="Basic and acidic residues" evidence="5">
    <location>
        <begin position="7"/>
        <end position="69"/>
    </location>
</feature>
<evidence type="ECO:0000313" key="7">
    <source>
        <dbReference type="EMBL" id="MBB0230335.1"/>
    </source>
</evidence>
<dbReference type="PANTHER" id="PTHR30055:SF146">
    <property type="entry name" value="HTH-TYPE TRANSCRIPTIONAL DUAL REGULATOR CECR"/>
    <property type="match status" value="1"/>
</dbReference>
<dbReference type="InterPro" id="IPR039536">
    <property type="entry name" value="TetR_C_Proteobacteria"/>
</dbReference>
<keyword evidence="1" id="KW-0805">Transcription regulation</keyword>
<evidence type="ECO:0000256" key="4">
    <source>
        <dbReference type="PROSITE-ProRule" id="PRU00335"/>
    </source>
</evidence>
<dbReference type="InterPro" id="IPR050109">
    <property type="entry name" value="HTH-type_TetR-like_transc_reg"/>
</dbReference>
<dbReference type="FunFam" id="1.10.10.60:FF:000141">
    <property type="entry name" value="TetR family transcriptional regulator"/>
    <property type="match status" value="1"/>
</dbReference>
<proteinExistence type="predicted"/>
<comment type="caution">
    <text evidence="7">The sequence shown here is derived from an EMBL/GenBank/DDBJ whole genome shotgun (WGS) entry which is preliminary data.</text>
</comment>
<feature type="domain" description="HTH tetR-type" evidence="6">
    <location>
        <begin position="132"/>
        <end position="192"/>
    </location>
</feature>
<feature type="DNA-binding region" description="H-T-H motif" evidence="4">
    <location>
        <begin position="155"/>
        <end position="174"/>
    </location>
</feature>
<dbReference type="GO" id="GO:0000976">
    <property type="term" value="F:transcription cis-regulatory region binding"/>
    <property type="evidence" value="ECO:0007669"/>
    <property type="project" value="TreeGrafter"/>
</dbReference>
<evidence type="ECO:0000256" key="5">
    <source>
        <dbReference type="SAM" id="MobiDB-lite"/>
    </source>
</evidence>
<evidence type="ECO:0000259" key="6">
    <source>
        <dbReference type="PROSITE" id="PS50977"/>
    </source>
</evidence>
<dbReference type="PRINTS" id="PR00455">
    <property type="entry name" value="HTHTETR"/>
</dbReference>
<gene>
    <name evidence="7" type="ORF">FOE67_12640</name>
</gene>
<keyword evidence="8" id="KW-1185">Reference proteome</keyword>
<keyword evidence="3" id="KW-0804">Transcription</keyword>